<proteinExistence type="predicted"/>
<organism evidence="3 4">
    <name type="scientific">Ananas comosus</name>
    <name type="common">Pineapple</name>
    <name type="synonym">Ananas ananas</name>
    <dbReference type="NCBI Taxonomy" id="4615"/>
    <lineage>
        <taxon>Eukaryota</taxon>
        <taxon>Viridiplantae</taxon>
        <taxon>Streptophyta</taxon>
        <taxon>Embryophyta</taxon>
        <taxon>Tracheophyta</taxon>
        <taxon>Spermatophyta</taxon>
        <taxon>Magnoliopsida</taxon>
        <taxon>Liliopsida</taxon>
        <taxon>Poales</taxon>
        <taxon>Bromeliaceae</taxon>
        <taxon>Bromelioideae</taxon>
        <taxon>Ananas</taxon>
    </lineage>
</organism>
<evidence type="ECO:0000256" key="1">
    <source>
        <dbReference type="SAM" id="MobiDB-lite"/>
    </source>
</evidence>
<reference evidence="3" key="1">
    <citation type="journal article" date="2015" name="Nat. Genet.">
        <title>The pineapple genome and the evolution of CAM photosynthesis.</title>
        <authorList>
            <person name="Ming R."/>
            <person name="VanBuren R."/>
            <person name="Wai C.M."/>
            <person name="Tang H."/>
            <person name="Schatz M.C."/>
            <person name="Bowers J.E."/>
            <person name="Lyons E."/>
            <person name="Wang M.L."/>
            <person name="Chen J."/>
            <person name="Biggers E."/>
            <person name="Zhang J."/>
            <person name="Huang L."/>
            <person name="Zhang L."/>
            <person name="Miao W."/>
            <person name="Zhang J."/>
            <person name="Ye Z."/>
            <person name="Miao C."/>
            <person name="Lin Z."/>
            <person name="Wang H."/>
            <person name="Zhou H."/>
            <person name="Yim W.C."/>
            <person name="Priest H.D."/>
            <person name="Zheng C."/>
            <person name="Woodhouse M."/>
            <person name="Edger P.P."/>
            <person name="Guyot R."/>
            <person name="Guo H.B."/>
            <person name="Guo H."/>
            <person name="Zheng G."/>
            <person name="Singh R."/>
            <person name="Sharma A."/>
            <person name="Min X."/>
            <person name="Zheng Y."/>
            <person name="Lee H."/>
            <person name="Gurtowski J."/>
            <person name="Sedlazeck F.J."/>
            <person name="Harkess A."/>
            <person name="McKain M.R."/>
            <person name="Liao Z."/>
            <person name="Fang J."/>
            <person name="Liu J."/>
            <person name="Zhang X."/>
            <person name="Zhang Q."/>
            <person name="Hu W."/>
            <person name="Qin Y."/>
            <person name="Wang K."/>
            <person name="Chen L.Y."/>
            <person name="Shirley N."/>
            <person name="Lin Y.R."/>
            <person name="Liu L.Y."/>
            <person name="Hernandez A.G."/>
            <person name="Wright C.L."/>
            <person name="Bulone V."/>
            <person name="Tuskan G.A."/>
            <person name="Heath K."/>
            <person name="Zee F."/>
            <person name="Moore P.H."/>
            <person name="Sunkar R."/>
            <person name="Leebens-Mack J.H."/>
            <person name="Mockler T."/>
            <person name="Bennetzen J.L."/>
            <person name="Freeling M."/>
            <person name="Sankoff D."/>
            <person name="Paterson A.H."/>
            <person name="Zhu X."/>
            <person name="Yang X."/>
            <person name="Smith J.A."/>
            <person name="Cushman J.C."/>
            <person name="Paull R.E."/>
            <person name="Yu Q."/>
        </authorList>
    </citation>
    <scope>NUCLEOTIDE SEQUENCE [LARGE SCALE GENOMIC DNA]</scope>
    <source>
        <strain evidence="3">cv. F153</strain>
    </source>
</reference>
<sequence>MPTSGLTRMLVFLGGALSGTLVEVALAAQHATEEPRGGGGNSTGNNHLGNETPQGLPLLLRPPPSVYRDQQREKDYADADVGAYQSAGLPRRSAYFQVGRRGPPRSTSYTKIDTCGRGPQQHQGCKRRQRRRGRGRIKKKKIIVRPKILFFTGIYLEIS</sequence>
<keyword evidence="2" id="KW-0732">Signal</keyword>
<protein>
    <submittedName>
        <fullName evidence="4">Uncharacterized protein LOC109726310 isoform X1</fullName>
    </submittedName>
</protein>
<evidence type="ECO:0000256" key="2">
    <source>
        <dbReference type="SAM" id="SignalP"/>
    </source>
</evidence>
<feature type="signal peptide" evidence="2">
    <location>
        <begin position="1"/>
        <end position="27"/>
    </location>
</feature>
<evidence type="ECO:0000313" key="4">
    <source>
        <dbReference type="RefSeq" id="XP_020111434.1"/>
    </source>
</evidence>
<dbReference type="AlphaFoldDB" id="A0A6P5GUA8"/>
<feature type="compositionally biased region" description="Polar residues" evidence="1">
    <location>
        <begin position="43"/>
        <end position="53"/>
    </location>
</feature>
<dbReference type="RefSeq" id="XP_020111434.1">
    <property type="nucleotide sequence ID" value="XM_020255845.1"/>
</dbReference>
<dbReference type="GeneID" id="109726310"/>
<keyword evidence="3" id="KW-1185">Reference proteome</keyword>
<gene>
    <name evidence="4" type="primary">LOC109726310</name>
</gene>
<name>A0A6P5GUA8_ANACO</name>
<feature type="region of interest" description="Disordered" evidence="1">
    <location>
        <begin position="30"/>
        <end position="75"/>
    </location>
</feature>
<feature type="region of interest" description="Disordered" evidence="1">
    <location>
        <begin position="97"/>
        <end position="135"/>
    </location>
</feature>
<reference evidence="4" key="2">
    <citation type="submission" date="2025-08" db="UniProtKB">
        <authorList>
            <consortium name="RefSeq"/>
        </authorList>
    </citation>
    <scope>IDENTIFICATION</scope>
    <source>
        <tissue evidence="4">Leaf</tissue>
    </source>
</reference>
<feature type="chain" id="PRO_5028244531" evidence="2">
    <location>
        <begin position="28"/>
        <end position="159"/>
    </location>
</feature>
<dbReference type="Proteomes" id="UP000515123">
    <property type="component" value="Linkage group 21"/>
</dbReference>
<feature type="compositionally biased region" description="Basic residues" evidence="1">
    <location>
        <begin position="124"/>
        <end position="135"/>
    </location>
</feature>
<evidence type="ECO:0000313" key="3">
    <source>
        <dbReference type="Proteomes" id="UP000515123"/>
    </source>
</evidence>
<accession>A0A6P5GUA8</accession>